<dbReference type="PANTHER" id="PTHR48226:SF1">
    <property type="entry name" value="WAS_WASL-INTERACTING PROTEIN FAMILY MEMBER 1"/>
    <property type="match status" value="1"/>
</dbReference>
<organism evidence="2 3">
    <name type="scientific">Petrolisthes cinctipes</name>
    <name type="common">Flat porcelain crab</name>
    <dbReference type="NCBI Taxonomy" id="88211"/>
    <lineage>
        <taxon>Eukaryota</taxon>
        <taxon>Metazoa</taxon>
        <taxon>Ecdysozoa</taxon>
        <taxon>Arthropoda</taxon>
        <taxon>Crustacea</taxon>
        <taxon>Multicrustacea</taxon>
        <taxon>Malacostraca</taxon>
        <taxon>Eumalacostraca</taxon>
        <taxon>Eucarida</taxon>
        <taxon>Decapoda</taxon>
        <taxon>Pleocyemata</taxon>
        <taxon>Anomura</taxon>
        <taxon>Galatheoidea</taxon>
        <taxon>Porcellanidae</taxon>
        <taxon>Petrolisthes</taxon>
    </lineage>
</organism>
<feature type="compositionally biased region" description="Polar residues" evidence="1">
    <location>
        <begin position="591"/>
        <end position="608"/>
    </location>
</feature>
<feature type="compositionally biased region" description="Low complexity" evidence="1">
    <location>
        <begin position="1063"/>
        <end position="1083"/>
    </location>
</feature>
<proteinExistence type="predicted"/>
<dbReference type="EMBL" id="JAWQEG010005303">
    <property type="protein sequence ID" value="KAK3858467.1"/>
    <property type="molecule type" value="Genomic_DNA"/>
</dbReference>
<name>A0AAE1BYG8_PETCI</name>
<dbReference type="InterPro" id="IPR053099">
    <property type="entry name" value="WAS/WASL-interacting_domain"/>
</dbReference>
<feature type="compositionally biased region" description="Gly residues" evidence="1">
    <location>
        <begin position="361"/>
        <end position="409"/>
    </location>
</feature>
<comment type="caution">
    <text evidence="2">The sequence shown here is derived from an EMBL/GenBank/DDBJ whole genome shotgun (WGS) entry which is preliminary data.</text>
</comment>
<feature type="compositionally biased region" description="Low complexity" evidence="1">
    <location>
        <begin position="1130"/>
        <end position="1144"/>
    </location>
</feature>
<feature type="compositionally biased region" description="Low complexity" evidence="1">
    <location>
        <begin position="577"/>
        <end position="586"/>
    </location>
</feature>
<dbReference type="PANTHER" id="PTHR48226">
    <property type="entry name" value="OS06G0326200 PROTEIN"/>
    <property type="match status" value="1"/>
</dbReference>
<feature type="region of interest" description="Disordered" evidence="1">
    <location>
        <begin position="353"/>
        <end position="431"/>
    </location>
</feature>
<accession>A0AAE1BYG8</accession>
<evidence type="ECO:0000313" key="3">
    <source>
        <dbReference type="Proteomes" id="UP001286313"/>
    </source>
</evidence>
<evidence type="ECO:0000313" key="2">
    <source>
        <dbReference type="EMBL" id="KAK3858467.1"/>
    </source>
</evidence>
<evidence type="ECO:0000256" key="1">
    <source>
        <dbReference type="SAM" id="MobiDB-lite"/>
    </source>
</evidence>
<feature type="compositionally biased region" description="Basic and acidic residues" evidence="1">
    <location>
        <begin position="508"/>
        <end position="567"/>
    </location>
</feature>
<feature type="region of interest" description="Disordered" evidence="1">
    <location>
        <begin position="1436"/>
        <end position="1487"/>
    </location>
</feature>
<feature type="region of interest" description="Disordered" evidence="1">
    <location>
        <begin position="1125"/>
        <end position="1147"/>
    </location>
</feature>
<feature type="compositionally biased region" description="Polar residues" evidence="1">
    <location>
        <begin position="17"/>
        <end position="27"/>
    </location>
</feature>
<feature type="region of interest" description="Disordered" evidence="1">
    <location>
        <begin position="503"/>
        <end position="608"/>
    </location>
</feature>
<reference evidence="2" key="1">
    <citation type="submission" date="2023-10" db="EMBL/GenBank/DDBJ databases">
        <title>Genome assemblies of two species of porcelain crab, Petrolisthes cinctipes and Petrolisthes manimaculis (Anomura: Porcellanidae).</title>
        <authorList>
            <person name="Angst P."/>
        </authorList>
    </citation>
    <scope>NUCLEOTIDE SEQUENCE</scope>
    <source>
        <strain evidence="2">PB745_01</strain>
        <tissue evidence="2">Gill</tissue>
    </source>
</reference>
<sequence>MVPRSGGMQGGRMLQMSDATGTTTQQRRLTELDPMNTNTTPDQQQQQQQQQSLFQLSESGVLQLPSASFTPYELQEILQDEYGPKDLKKPVPQVQPKNPAYVTATSFDLDPTNESGVVVTGINNSCDYVALGRKDGDFGVKGRNGVGGVGGGGDCDIITEKNGNGGGGGGGVTGGNSGVDFDVIGRKKGDLGEDCVKVKPSNQRPLTQTTRPSTGYVAVLLSSDNGTQRVSNYVKVDDVEKYIHHTGTEVGGGDRGGYVVDGGGGGNVVNGVAIRGLERAREVGGGGYVVDEVAIRGLERGREVGGGDRGGYVVDEVAIRGLERAREVGGGGGGGGGNVVNGVAIRGLERGREKVGDDGTGRGGGGGRVKMGRGGQGIGGGGKVVRGGHGIGEGGKVGRGGQGIGGGGEVVTEGKSTNTPTTTTTTTTMTTGMGGGGSVYVGLDFFPLNGTPASTAQTPVVPSSPPPHPVHIQARESDSGSYATDYYPLSMMDLKFVGLGGQGQVGEKAGREAPLHKTEKGTKRETVGEDRKTPLHKTEKGNKRETVSEDRKTPLQKTEEGTKRETAGEDSADLTHSNSASLSSSLPVHTPLQQQQQSADTSCTNTSINGRCDINSCGDVSGEENQIISVDGVGQFSMGPSGYIMSVTPEFIDRVTKNSKNLFEPSSSMGCLETSDVQSQTGFSTQTTPPLMDIKGYIPHPVPTTQVAQVMDEVKDTSQSASLPGTEGNTTTLSISEPVVESDKVNHIQQCVLLKVAAAPQSIPSSQITERDITHTSQLTDRNYSTYNSQPIPSHSTEKVNITHTSQPIPSHSTEKVNITHTSQLIPPHSTEKVNITHTSQPIPPHSTEKVNITHTSQPIPSQITEKVNITHTSQTIPSHSTEKVNITHTSQLVPSQITERDMSNHIPIKRQSQCNNLDYVPLPEPSQMTEWKFAGPVFTQHQSPMMKRDNYYSGEGIRSNLNTNPHMTKNGIQPNTAEGVNAIHTPVHHMTQRITHTNLETKPKGIEPHMAPAHHTTHLTPTNLETTPKGIEPHMAPAHHTHTSNLETKPPHTTGEEKKLPHNNNTLPLSPHNNNNNNKNTSEGMKSEGVVGQCCKVAEWEDDVLRSAVDNDLVSFVKQHTPTHTPILNNNTQHTPTHTPTTNVSGGKVSISTLPFTGSLILGPDVLRAMFHDVEVLSRDVEVTRDDLEDLLLGDLGETMMPVDPEDLFLGDLGETTMPVDPEDLLLGDLGETMIPVDPEDLFLGDLGETMIPVDPKDLFLGDLGETMIPVDPEDLLLGDLGETMMPVDLDMTSDAPDLIFGPDKVMVENDNSMTSQTNKVIPETKKVIPETNKMIPDTDKVIPDTDKVIPETNTVIPGTNKVMPDTDKITSQTKKVIPETKKVMPDTDKITSQTKKVIPDTKKVIPDTKKVIPETNKITSQTNTVIPETKKVIPDTDKITPRPHKAQSDNEEESNVIKDNTNTHTHTHTPLPTGYSQVGGGGGKV</sequence>
<dbReference type="Proteomes" id="UP001286313">
    <property type="component" value="Unassembled WGS sequence"/>
</dbReference>
<protein>
    <submittedName>
        <fullName evidence="2">Uncharacterized protein</fullName>
    </submittedName>
</protein>
<keyword evidence="3" id="KW-1185">Reference proteome</keyword>
<dbReference type="GO" id="GO:0005884">
    <property type="term" value="C:actin filament"/>
    <property type="evidence" value="ECO:0007669"/>
    <property type="project" value="TreeGrafter"/>
</dbReference>
<feature type="region of interest" description="Disordered" evidence="1">
    <location>
        <begin position="1"/>
        <end position="53"/>
    </location>
</feature>
<feature type="compositionally biased region" description="Low complexity" evidence="1">
    <location>
        <begin position="410"/>
        <end position="431"/>
    </location>
</feature>
<dbReference type="GO" id="GO:0030048">
    <property type="term" value="P:actin filament-based movement"/>
    <property type="evidence" value="ECO:0007669"/>
    <property type="project" value="TreeGrafter"/>
</dbReference>
<feature type="region of interest" description="Disordered" evidence="1">
    <location>
        <begin position="1029"/>
        <end position="1087"/>
    </location>
</feature>
<gene>
    <name evidence="2" type="ORF">Pcinc_035346</name>
</gene>